<keyword evidence="1" id="KW-0812">Transmembrane</keyword>
<dbReference type="InterPro" id="IPR004691">
    <property type="entry name" value="Mal/Na_symporter_MadM"/>
</dbReference>
<keyword evidence="4" id="KW-1185">Reference proteome</keyword>
<gene>
    <name evidence="3" type="primary">madM</name>
    <name evidence="3" type="ORF">EGI31_24645</name>
</gene>
<feature type="transmembrane region" description="Helical" evidence="1">
    <location>
        <begin position="12"/>
        <end position="30"/>
    </location>
</feature>
<keyword evidence="1" id="KW-1133">Transmembrane helix</keyword>
<evidence type="ECO:0000259" key="2">
    <source>
        <dbReference type="Pfam" id="PF03818"/>
    </source>
</evidence>
<dbReference type="EMBL" id="RJUF01000195">
    <property type="protein sequence ID" value="MCP9766139.1"/>
    <property type="molecule type" value="Genomic_DNA"/>
</dbReference>
<evidence type="ECO:0000313" key="3">
    <source>
        <dbReference type="EMBL" id="MCP9766139.1"/>
    </source>
</evidence>
<protein>
    <submittedName>
        <fullName evidence="3">Malonate transporter subunit MadM</fullName>
    </submittedName>
</protein>
<feature type="transmembrane region" description="Helical" evidence="1">
    <location>
        <begin position="163"/>
        <end position="185"/>
    </location>
</feature>
<dbReference type="NCBIfam" id="TIGR00808">
    <property type="entry name" value="malonate_madM"/>
    <property type="match status" value="1"/>
</dbReference>
<sequence>MEIFENFIDKNGLIVGFLVIGVLAFLSEIFSKKVLKGYLPGSAIAILAGLILAYFGGIITNAEKGLSDLPYLKGVGTFGGSMFRDFTIVATAMGASYLTMKKAGWLGLVSLLFGIVFFFVFGVALAYIWGIRDAASLCTVGAGSCTYIVGPVTGAALGASSDVIALSIAIGVLKAILVTILTPLLAKRVGLNNPAAAMAFGGLMGTNSGVSAGLAATDPALVPYGAVTATFYTGLGCLLCPSLFYLVLGWIL</sequence>
<feature type="domain" description="Malonate/sodium symporter MadM subunit N-terminal" evidence="2">
    <location>
        <begin position="6"/>
        <end position="249"/>
    </location>
</feature>
<proteinExistence type="predicted"/>
<evidence type="ECO:0000313" key="4">
    <source>
        <dbReference type="Proteomes" id="UP001204144"/>
    </source>
</evidence>
<evidence type="ECO:0000256" key="1">
    <source>
        <dbReference type="SAM" id="Phobius"/>
    </source>
</evidence>
<dbReference type="GO" id="GO:0044668">
    <property type="term" value="F:sodium:malonate symporter activity"/>
    <property type="evidence" value="ECO:0007669"/>
    <property type="project" value="InterPro"/>
</dbReference>
<dbReference type="InterPro" id="IPR018402">
    <property type="entry name" value="Mal/Na_symporter_MadM_N"/>
</dbReference>
<accession>A0AAE3H8F0</accession>
<dbReference type="Proteomes" id="UP001204144">
    <property type="component" value="Unassembled WGS sequence"/>
</dbReference>
<feature type="transmembrane region" description="Helical" evidence="1">
    <location>
        <begin position="103"/>
        <end position="128"/>
    </location>
</feature>
<organism evidence="3 4">
    <name type="scientific">Lacihabitans soyangensis</name>
    <dbReference type="NCBI Taxonomy" id="869394"/>
    <lineage>
        <taxon>Bacteria</taxon>
        <taxon>Pseudomonadati</taxon>
        <taxon>Bacteroidota</taxon>
        <taxon>Cytophagia</taxon>
        <taxon>Cytophagales</taxon>
        <taxon>Leadbetterellaceae</taxon>
        <taxon>Lacihabitans</taxon>
    </lineage>
</organism>
<feature type="transmembrane region" description="Helical" evidence="1">
    <location>
        <begin position="135"/>
        <end position="157"/>
    </location>
</feature>
<feature type="transmembrane region" description="Helical" evidence="1">
    <location>
        <begin position="37"/>
        <end position="59"/>
    </location>
</feature>
<feature type="transmembrane region" description="Helical" evidence="1">
    <location>
        <begin position="229"/>
        <end position="251"/>
    </location>
</feature>
<reference evidence="3 4" key="1">
    <citation type="submission" date="2018-11" db="EMBL/GenBank/DDBJ databases">
        <title>Novel bacteria species description.</title>
        <authorList>
            <person name="Han J.-H."/>
        </authorList>
    </citation>
    <scope>NUCLEOTIDE SEQUENCE [LARGE SCALE GENOMIC DNA]</scope>
    <source>
        <strain evidence="3 4">KCTC23259</strain>
    </source>
</reference>
<feature type="transmembrane region" description="Helical" evidence="1">
    <location>
        <begin position="197"/>
        <end position="217"/>
    </location>
</feature>
<keyword evidence="1" id="KW-0472">Membrane</keyword>
<dbReference type="Pfam" id="PF03818">
    <property type="entry name" value="MadM"/>
    <property type="match status" value="1"/>
</dbReference>
<dbReference type="RefSeq" id="WP_255039843.1">
    <property type="nucleotide sequence ID" value="NZ_RJUF01000195.1"/>
</dbReference>
<comment type="caution">
    <text evidence="3">The sequence shown here is derived from an EMBL/GenBank/DDBJ whole genome shotgun (WGS) entry which is preliminary data.</text>
</comment>
<dbReference type="AlphaFoldDB" id="A0AAE3H8F0"/>
<name>A0AAE3H8F0_9BACT</name>